<dbReference type="Pfam" id="PF04122">
    <property type="entry name" value="CW_binding_2"/>
    <property type="match status" value="3"/>
</dbReference>
<keyword evidence="2" id="KW-0732">Signal</keyword>
<dbReference type="EMBL" id="CP031165">
    <property type="protein sequence ID" value="AXV09354.1"/>
    <property type="molecule type" value="Genomic_DNA"/>
</dbReference>
<dbReference type="Gene3D" id="3.40.50.12090">
    <property type="match status" value="1"/>
</dbReference>
<dbReference type="InterPro" id="IPR007253">
    <property type="entry name" value="Cell_wall-bd_2"/>
</dbReference>
<dbReference type="KEGG" id="euz:DVS28_a4693"/>
<evidence type="ECO:0000313" key="3">
    <source>
        <dbReference type="EMBL" id="AXV09354.1"/>
    </source>
</evidence>
<dbReference type="OrthoDB" id="5732461at2"/>
<name>A0A346Y4F7_9ACTN</name>
<dbReference type="SUPFAM" id="SSF50494">
    <property type="entry name" value="Trypsin-like serine proteases"/>
    <property type="match status" value="1"/>
</dbReference>
<evidence type="ECO:0000256" key="2">
    <source>
        <dbReference type="SAM" id="SignalP"/>
    </source>
</evidence>
<dbReference type="PANTHER" id="PTHR30032:SF8">
    <property type="entry name" value="GERMINATION-SPECIFIC N-ACETYLMURAMOYL-L-ALANINE AMIDASE"/>
    <property type="match status" value="1"/>
</dbReference>
<proteinExistence type="predicted"/>
<sequence length="591" mass="58861">MTTTSSRATPRAVAVLAALLAATVLLGALALLPAPANAQAAPGWVPFSDATIHPGVQTVTGGGQCTANFVFTDSAGAVYLGQAAHCASDDGSDETDGCAATTQGLGVEVEIDGATRPGVLVYSSWDTMQAVGETDPNACRYNDLALVRIDPVDVPLVNPSVPYWGGPHGIVASTASGDTVHTYGNSGLRPGLNAKTGTSQGQSGEGWTHTVRTLLNPGIPGDSGSAFIDGQGRAFGVLSTLEVLPNIGANGVSDLSRMLAYLETHTDLDIALADGTLLFDADGATVDTATGQSPTPADGVQRLSGDSRVETAVAASRDAFGVLGAGAVVLGRADVAADALAGTPLAADRNAPVLLTGGDSLHPATDEEIQRILAPGGTVYLLGGTAAISDGVASSLTADGYQVVRLAGDSRIETALAVADAVTDDPATVMLADGIGFADALVAGPAADAADGVVVLTDGSRTHPAVDAYLAANADAEVVTVGATATTAYPGRRAVGGQDPVETAVAVANEWFPTASVVGVARVDVFADALAGGAHIAQRGGPVLLSTSSSLSTPTGDHLRGVADILEDAVLYGGTAALSTTVADQVRDAIS</sequence>
<dbReference type="PANTHER" id="PTHR30032">
    <property type="entry name" value="N-ACETYLMURAMOYL-L-ALANINE AMIDASE-RELATED"/>
    <property type="match status" value="1"/>
</dbReference>
<feature type="chain" id="PRO_5016659579" description="Cell wall binding repeat 2" evidence="2">
    <location>
        <begin position="41"/>
        <end position="591"/>
    </location>
</feature>
<evidence type="ECO:0000313" key="4">
    <source>
        <dbReference type="Proteomes" id="UP000264006"/>
    </source>
</evidence>
<accession>A0A346Y4F7</accession>
<keyword evidence="4" id="KW-1185">Reference proteome</keyword>
<dbReference type="RefSeq" id="WP_114593550.1">
    <property type="nucleotide sequence ID" value="NZ_CP031165.1"/>
</dbReference>
<feature type="signal peptide" evidence="2">
    <location>
        <begin position="1"/>
        <end position="40"/>
    </location>
</feature>
<protein>
    <recommendedName>
        <fullName evidence="5">Cell wall binding repeat 2</fullName>
    </recommendedName>
</protein>
<organism evidence="3 4">
    <name type="scientific">Euzebya pacifica</name>
    <dbReference type="NCBI Taxonomy" id="1608957"/>
    <lineage>
        <taxon>Bacteria</taxon>
        <taxon>Bacillati</taxon>
        <taxon>Actinomycetota</taxon>
        <taxon>Nitriliruptoria</taxon>
        <taxon>Euzebyales</taxon>
    </lineage>
</organism>
<dbReference type="AlphaFoldDB" id="A0A346Y4F7"/>
<dbReference type="Gene3D" id="2.40.10.10">
    <property type="entry name" value="Trypsin-like serine proteases"/>
    <property type="match status" value="1"/>
</dbReference>
<feature type="region of interest" description="Disordered" evidence="1">
    <location>
        <begin position="185"/>
        <end position="206"/>
    </location>
</feature>
<evidence type="ECO:0008006" key="5">
    <source>
        <dbReference type="Google" id="ProtNLM"/>
    </source>
</evidence>
<evidence type="ECO:0000256" key="1">
    <source>
        <dbReference type="SAM" id="MobiDB-lite"/>
    </source>
</evidence>
<dbReference type="Proteomes" id="UP000264006">
    <property type="component" value="Chromosome"/>
</dbReference>
<dbReference type="InterPro" id="IPR051922">
    <property type="entry name" value="Bact_Sporulation_Assoc"/>
</dbReference>
<gene>
    <name evidence="3" type="ORF">DVS28_a4693</name>
</gene>
<dbReference type="InterPro" id="IPR009003">
    <property type="entry name" value="Peptidase_S1_PA"/>
</dbReference>
<dbReference type="InterPro" id="IPR043504">
    <property type="entry name" value="Peptidase_S1_PA_chymotrypsin"/>
</dbReference>
<reference evidence="3 4" key="1">
    <citation type="submission" date="2018-09" db="EMBL/GenBank/DDBJ databases">
        <title>Complete genome sequence of Euzebya sp. DY32-46 isolated from seawater of Pacific Ocean.</title>
        <authorList>
            <person name="Xu L."/>
            <person name="Wu Y.-H."/>
            <person name="Xu X.-W."/>
        </authorList>
    </citation>
    <scope>NUCLEOTIDE SEQUENCE [LARGE SCALE GENOMIC DNA]</scope>
    <source>
        <strain evidence="3 4">DY32-46</strain>
    </source>
</reference>